<dbReference type="GO" id="GO:0022857">
    <property type="term" value="F:transmembrane transporter activity"/>
    <property type="evidence" value="ECO:0007669"/>
    <property type="project" value="InterPro"/>
</dbReference>
<dbReference type="GO" id="GO:0042597">
    <property type="term" value="C:periplasmic space"/>
    <property type="evidence" value="ECO:0007669"/>
    <property type="project" value="InterPro"/>
</dbReference>
<name>A0A937DLG7_9HYPH</name>
<protein>
    <submittedName>
        <fullName evidence="3">Glycine/betaine ABC transporter substrate-binding protein</fullName>
    </submittedName>
</protein>
<evidence type="ECO:0000259" key="2">
    <source>
        <dbReference type="Pfam" id="PF04069"/>
    </source>
</evidence>
<comment type="caution">
    <text evidence="3">The sequence shown here is derived from an EMBL/GenBank/DDBJ whole genome shotgun (WGS) entry which is preliminary data.</text>
</comment>
<feature type="chain" id="PRO_5037485880" evidence="1">
    <location>
        <begin position="20"/>
        <end position="309"/>
    </location>
</feature>
<dbReference type="CDD" id="cd13640">
    <property type="entry name" value="PBP2_ChoX"/>
    <property type="match status" value="1"/>
</dbReference>
<dbReference type="InterPro" id="IPR017783">
    <property type="entry name" value="ABC_choline_sub-bd"/>
</dbReference>
<dbReference type="EMBL" id="SEOL01000001">
    <property type="protein sequence ID" value="MBL0848549.1"/>
    <property type="molecule type" value="Genomic_DNA"/>
</dbReference>
<dbReference type="GO" id="GO:0043190">
    <property type="term" value="C:ATP-binding cassette (ABC) transporter complex"/>
    <property type="evidence" value="ECO:0007669"/>
    <property type="project" value="InterPro"/>
</dbReference>
<dbReference type="Gene3D" id="3.40.190.10">
    <property type="entry name" value="Periplasmic binding protein-like II"/>
    <property type="match status" value="1"/>
</dbReference>
<gene>
    <name evidence="3" type="ORF">EU981_00365</name>
</gene>
<dbReference type="Proteomes" id="UP000736856">
    <property type="component" value="Unassembled WGS sequence"/>
</dbReference>
<accession>A0A937DLG7</accession>
<dbReference type="AlphaFoldDB" id="A0A937DLG7"/>
<keyword evidence="1" id="KW-0732">Signal</keyword>
<sequence length="309" mass="35297">MYKVITFICCFLISTMSYAKDAEYCSIVRFAEAGSTDNSVTTSMISVILEEVLSYKTNIKLLALPVILKSLKIKGIDVYTGYWSPSNDQLVLPYVMDGSVQIVSENLRGAKYMLAVNDIGFQIGIKSYQDIARYKKELKGKIYGIDPGHSGNQRILDMIEHDKFSLKDFRLVESSEHAMFYQVKRNQQQNMPIVFLSWDPHPINFEMKLHYLSGGEEISGFGEASVHTIVSAGYMEKCPNIGRLLKNIKFSLAMESEMMEKILKNKEDPKLVGRNFLRANPRILKEWLIGVTNFDGKHPDQEFEKFVRN</sequence>
<evidence type="ECO:0000256" key="1">
    <source>
        <dbReference type="SAM" id="SignalP"/>
    </source>
</evidence>
<dbReference type="Gene3D" id="3.40.190.100">
    <property type="entry name" value="Glycine betaine-binding periplasmic protein, domain 2"/>
    <property type="match status" value="1"/>
</dbReference>
<dbReference type="InterPro" id="IPR007210">
    <property type="entry name" value="ABC_Gly_betaine_transp_sub-bd"/>
</dbReference>
<feature type="signal peptide" evidence="1">
    <location>
        <begin position="1"/>
        <end position="19"/>
    </location>
</feature>
<feature type="domain" description="ABC-type glycine betaine transport system substrate-binding" evidence="2">
    <location>
        <begin position="28"/>
        <end position="278"/>
    </location>
</feature>
<organism evidence="3 4">
    <name type="scientific">Candidatus Liberibacter ctenarytainae</name>
    <dbReference type="NCBI Taxonomy" id="2020335"/>
    <lineage>
        <taxon>Bacteria</taxon>
        <taxon>Pseudomonadati</taxon>
        <taxon>Pseudomonadota</taxon>
        <taxon>Alphaproteobacteria</taxon>
        <taxon>Hyphomicrobiales</taxon>
        <taxon>Rhizobiaceae</taxon>
        <taxon>Liberibacter</taxon>
    </lineage>
</organism>
<dbReference type="Pfam" id="PF04069">
    <property type="entry name" value="OpuAC"/>
    <property type="match status" value="1"/>
</dbReference>
<dbReference type="SUPFAM" id="SSF53850">
    <property type="entry name" value="Periplasmic binding protein-like II"/>
    <property type="match status" value="1"/>
</dbReference>
<proteinExistence type="predicted"/>
<reference evidence="3" key="1">
    <citation type="submission" date="2019-02" db="EMBL/GenBank/DDBJ databases">
        <title>A novel Candidatus Liberibacter species associated with the New Zealand native fuchsia psyllid, Ctenarytaina fuchsiae.</title>
        <authorList>
            <person name="Thompson S.M."/>
            <person name="Jorgensen N."/>
            <person name="David C."/>
            <person name="Bulman S.R."/>
            <person name="Smith G.R."/>
        </authorList>
    </citation>
    <scope>NUCLEOTIDE SEQUENCE</scope>
    <source>
        <strain evidence="3">Oxford</strain>
    </source>
</reference>
<evidence type="ECO:0000313" key="4">
    <source>
        <dbReference type="Proteomes" id="UP000736856"/>
    </source>
</evidence>
<evidence type="ECO:0000313" key="3">
    <source>
        <dbReference type="EMBL" id="MBL0848549.1"/>
    </source>
</evidence>
<dbReference type="GO" id="GO:0015871">
    <property type="term" value="P:choline transport"/>
    <property type="evidence" value="ECO:0007669"/>
    <property type="project" value="InterPro"/>
</dbReference>
<dbReference type="GO" id="GO:0033265">
    <property type="term" value="F:choline binding"/>
    <property type="evidence" value="ECO:0007669"/>
    <property type="project" value="InterPro"/>
</dbReference>